<gene>
    <name evidence="1" type="ORF">JCM10512_141</name>
</gene>
<dbReference type="STRING" id="1445607.JCM10512_141"/>
<accession>W4UMY7</accession>
<name>W4UMY7_9BACE</name>
<organism evidence="1 2">
    <name type="scientific">Bacteroides reticulotermitis JCM 10512</name>
    <dbReference type="NCBI Taxonomy" id="1445607"/>
    <lineage>
        <taxon>Bacteria</taxon>
        <taxon>Pseudomonadati</taxon>
        <taxon>Bacteroidota</taxon>
        <taxon>Bacteroidia</taxon>
        <taxon>Bacteroidales</taxon>
        <taxon>Bacteroidaceae</taxon>
        <taxon>Bacteroides</taxon>
    </lineage>
</organism>
<dbReference type="Proteomes" id="UP000019131">
    <property type="component" value="Unassembled WGS sequence"/>
</dbReference>
<sequence length="199" mass="22107">MYYEEYAVFLLGIFTLFTACSDDADSTPLTPTILKVVSCDFVKEEMDWVKPVKEIGEPSVGIENKTDVPTTYLNQWENSTLETSLFSLYTGSLPKAENLGELTIRVPTLHADGTFSDGGSEVPLVFGTTYEILDPRSRGQEEIVVPGHSTLKKITERTGSSCSITFYLVLVDVNTGQQYELRGAWYGLQISKETHTLLT</sequence>
<evidence type="ECO:0000313" key="1">
    <source>
        <dbReference type="EMBL" id="GAE81973.1"/>
    </source>
</evidence>
<evidence type="ECO:0000313" key="2">
    <source>
        <dbReference type="Proteomes" id="UP000019131"/>
    </source>
</evidence>
<dbReference type="RefSeq" id="WP_052517052.1">
    <property type="nucleotide sequence ID" value="NZ_BAIV01000001.1"/>
</dbReference>
<keyword evidence="2" id="KW-1185">Reference proteome</keyword>
<dbReference type="AlphaFoldDB" id="W4UMY7"/>
<reference evidence="1 2" key="1">
    <citation type="journal article" date="2014" name="Genome Announc.">
        <title>Draft Genome Sequence of Bacteroides reticulotermitis Strain JCM 10512T, Isolated from the Gut of a Termite.</title>
        <authorList>
            <person name="Yuki M."/>
            <person name="Oshima K."/>
            <person name="Suda W."/>
            <person name="Sakamoto M."/>
            <person name="Iida T."/>
            <person name="Hattori M."/>
            <person name="Ohkuma M."/>
        </authorList>
    </citation>
    <scope>NUCLEOTIDE SEQUENCE [LARGE SCALE GENOMIC DNA]</scope>
    <source>
        <strain evidence="1 2">JCM 10512</strain>
    </source>
</reference>
<dbReference type="EMBL" id="BAIV01000001">
    <property type="protein sequence ID" value="GAE81973.1"/>
    <property type="molecule type" value="Genomic_DNA"/>
</dbReference>
<proteinExistence type="predicted"/>
<comment type="caution">
    <text evidence="1">The sequence shown here is derived from an EMBL/GenBank/DDBJ whole genome shotgun (WGS) entry which is preliminary data.</text>
</comment>
<protein>
    <submittedName>
        <fullName evidence="1">Uncharacterized protein</fullName>
    </submittedName>
</protein>